<evidence type="ECO:0000313" key="9">
    <source>
        <dbReference type="Proteomes" id="UP000591071"/>
    </source>
</evidence>
<dbReference type="InterPro" id="IPR011701">
    <property type="entry name" value="MFS"/>
</dbReference>
<comment type="caution">
    <text evidence="8">The sequence shown here is derived from an EMBL/GenBank/DDBJ whole genome shotgun (WGS) entry which is preliminary data.</text>
</comment>
<dbReference type="Proteomes" id="UP000591071">
    <property type="component" value="Unassembled WGS sequence"/>
</dbReference>
<dbReference type="PANTHER" id="PTHR43129">
    <property type="entry name" value="FOSMIDOMYCIN RESISTANCE PROTEIN"/>
    <property type="match status" value="1"/>
</dbReference>
<feature type="transmembrane region" description="Helical" evidence="6">
    <location>
        <begin position="129"/>
        <end position="150"/>
    </location>
</feature>
<keyword evidence="2" id="KW-0813">Transport</keyword>
<organism evidence="8 9">
    <name type="scientific">Megasphaera hexanoica</name>
    <dbReference type="NCBI Taxonomy" id="1675036"/>
    <lineage>
        <taxon>Bacteria</taxon>
        <taxon>Bacillati</taxon>
        <taxon>Bacillota</taxon>
        <taxon>Negativicutes</taxon>
        <taxon>Veillonellales</taxon>
        <taxon>Veillonellaceae</taxon>
        <taxon>Megasphaera</taxon>
    </lineage>
</organism>
<name>A0A848BPH4_9FIRM</name>
<accession>A0A848BPH4</accession>
<feature type="transmembrane region" description="Helical" evidence="6">
    <location>
        <begin position="358"/>
        <end position="382"/>
    </location>
</feature>
<feature type="transmembrane region" description="Helical" evidence="6">
    <location>
        <begin position="39"/>
        <end position="61"/>
    </location>
</feature>
<dbReference type="EMBL" id="JABAFG010000001">
    <property type="protein sequence ID" value="NME27185.1"/>
    <property type="molecule type" value="Genomic_DNA"/>
</dbReference>
<feature type="transmembrane region" description="Helical" evidence="6">
    <location>
        <begin position="213"/>
        <end position="239"/>
    </location>
</feature>
<feature type="transmembrane region" description="Helical" evidence="6">
    <location>
        <begin position="156"/>
        <end position="173"/>
    </location>
</feature>
<dbReference type="InterPro" id="IPR020846">
    <property type="entry name" value="MFS_dom"/>
</dbReference>
<sequence>MKRYLYLLSLGHFCTDLSGGALPALLPFLVLYYDLDYAAVGGLMFASSFLSSVIQPVFGYLSDKLSQSWFLVAGVFLSGACFSLTGFFSDYWAIFTVVALMGVGGSMFHPEAARLVHAVSGRNEGKAMGIFSVGGNGGFGVGPLLVVGVITSFGMHGMVVFAGIAAIMSLLFVRTLPSLRQAAQLVSPFLTSRETVPDSTVTGKNDWRQFSKLTVVIIFRAIAVSSLFSFLPLFCINMLGASEAVGSLVLSVLSLSGIVMTLWGGNLADRYGCVWTLRLCCILFVPLMILATISTQIWMVYALLLPLSFCVSGAYSAYVVLGQRYLARSIGFASGVTMGLAFSIGGMLVPVLGWFADIYGLIAAMEIITACTIGAAACSFLLPEPANHGAA</sequence>
<keyword evidence="5 6" id="KW-0472">Membrane</keyword>
<evidence type="ECO:0000313" key="8">
    <source>
        <dbReference type="EMBL" id="NME27185.1"/>
    </source>
</evidence>
<dbReference type="AlphaFoldDB" id="A0A848BPH4"/>
<dbReference type="InterPro" id="IPR036259">
    <property type="entry name" value="MFS_trans_sf"/>
</dbReference>
<feature type="transmembrane region" description="Helical" evidence="6">
    <location>
        <begin position="245"/>
        <end position="263"/>
    </location>
</feature>
<reference evidence="8 9" key="1">
    <citation type="submission" date="2020-04" db="EMBL/GenBank/DDBJ databases">
        <authorList>
            <person name="Hitch T.C.A."/>
            <person name="Wylensek D."/>
            <person name="Clavel T."/>
        </authorList>
    </citation>
    <scope>NUCLEOTIDE SEQUENCE [LARGE SCALE GENOMIC DNA]</scope>
    <source>
        <strain evidence="8 9">Oil-RF-744-FAT-WT-6-1</strain>
    </source>
</reference>
<evidence type="ECO:0000256" key="3">
    <source>
        <dbReference type="ARBA" id="ARBA00022692"/>
    </source>
</evidence>
<evidence type="ECO:0000256" key="1">
    <source>
        <dbReference type="ARBA" id="ARBA00004651"/>
    </source>
</evidence>
<dbReference type="Pfam" id="PF07690">
    <property type="entry name" value="MFS_1"/>
    <property type="match status" value="1"/>
</dbReference>
<keyword evidence="3 6" id="KW-0812">Transmembrane</keyword>
<dbReference type="PROSITE" id="PS50850">
    <property type="entry name" value="MFS"/>
    <property type="match status" value="1"/>
</dbReference>
<proteinExistence type="predicted"/>
<dbReference type="CDD" id="cd17478">
    <property type="entry name" value="MFS_FsR"/>
    <property type="match status" value="1"/>
</dbReference>
<feature type="transmembrane region" description="Helical" evidence="6">
    <location>
        <begin position="91"/>
        <end position="108"/>
    </location>
</feature>
<evidence type="ECO:0000256" key="2">
    <source>
        <dbReference type="ARBA" id="ARBA00022448"/>
    </source>
</evidence>
<protein>
    <submittedName>
        <fullName evidence="8">MFS transporter</fullName>
    </submittedName>
</protein>
<comment type="subcellular location">
    <subcellularLocation>
        <location evidence="1">Cell membrane</location>
        <topology evidence="1">Multi-pass membrane protein</topology>
    </subcellularLocation>
</comment>
<gene>
    <name evidence="8" type="ORF">HF872_00890</name>
</gene>
<evidence type="ECO:0000256" key="5">
    <source>
        <dbReference type="ARBA" id="ARBA00023136"/>
    </source>
</evidence>
<feature type="domain" description="Major facilitator superfamily (MFS) profile" evidence="7">
    <location>
        <begin position="4"/>
        <end position="387"/>
    </location>
</feature>
<feature type="transmembrane region" description="Helical" evidence="6">
    <location>
        <begin position="68"/>
        <end position="85"/>
    </location>
</feature>
<dbReference type="GO" id="GO:0022857">
    <property type="term" value="F:transmembrane transporter activity"/>
    <property type="evidence" value="ECO:0007669"/>
    <property type="project" value="InterPro"/>
</dbReference>
<feature type="transmembrane region" description="Helical" evidence="6">
    <location>
        <begin position="275"/>
        <end position="293"/>
    </location>
</feature>
<evidence type="ECO:0000256" key="6">
    <source>
        <dbReference type="SAM" id="Phobius"/>
    </source>
</evidence>
<dbReference type="Gene3D" id="1.20.1250.20">
    <property type="entry name" value="MFS general substrate transporter like domains"/>
    <property type="match status" value="2"/>
</dbReference>
<dbReference type="PANTHER" id="PTHR43129:SF1">
    <property type="entry name" value="FOSMIDOMYCIN RESISTANCE PROTEIN"/>
    <property type="match status" value="1"/>
</dbReference>
<dbReference type="GO" id="GO:0005886">
    <property type="term" value="C:plasma membrane"/>
    <property type="evidence" value="ECO:0007669"/>
    <property type="project" value="UniProtKB-SubCell"/>
</dbReference>
<evidence type="ECO:0000256" key="4">
    <source>
        <dbReference type="ARBA" id="ARBA00022989"/>
    </source>
</evidence>
<feature type="transmembrane region" description="Helical" evidence="6">
    <location>
        <begin position="299"/>
        <end position="320"/>
    </location>
</feature>
<keyword evidence="4 6" id="KW-1133">Transmembrane helix</keyword>
<evidence type="ECO:0000259" key="7">
    <source>
        <dbReference type="PROSITE" id="PS50850"/>
    </source>
</evidence>
<dbReference type="SUPFAM" id="SSF103473">
    <property type="entry name" value="MFS general substrate transporter"/>
    <property type="match status" value="1"/>
</dbReference>
<feature type="transmembrane region" description="Helical" evidence="6">
    <location>
        <begin position="332"/>
        <end position="352"/>
    </location>
</feature>
<dbReference type="RefSeq" id="WP_059076147.1">
    <property type="nucleotide sequence ID" value="NZ_JABAFG010000001.1"/>
</dbReference>